<accession>A0A4U0TWC5</accession>
<feature type="domain" description="NADH:flavin oxidoreductase/NADH oxidase N-terminal" evidence="1">
    <location>
        <begin position="4"/>
        <end position="202"/>
    </location>
</feature>
<dbReference type="PANTHER" id="PTHR22893:SF91">
    <property type="entry name" value="NADPH DEHYDROGENASE 2-RELATED"/>
    <property type="match status" value="1"/>
</dbReference>
<dbReference type="InterPro" id="IPR045247">
    <property type="entry name" value="Oye-like"/>
</dbReference>
<evidence type="ECO:0000313" key="2">
    <source>
        <dbReference type="EMBL" id="TKA26594.1"/>
    </source>
</evidence>
<dbReference type="SUPFAM" id="SSF51395">
    <property type="entry name" value="FMN-linked oxidoreductases"/>
    <property type="match status" value="1"/>
</dbReference>
<protein>
    <recommendedName>
        <fullName evidence="1">NADH:flavin oxidoreductase/NADH oxidase N-terminal domain-containing protein</fullName>
    </recommendedName>
</protein>
<dbReference type="PANTHER" id="PTHR22893">
    <property type="entry name" value="NADH OXIDOREDUCTASE-RELATED"/>
    <property type="match status" value="1"/>
</dbReference>
<gene>
    <name evidence="2" type="ORF">B0A50_04702</name>
</gene>
<dbReference type="EMBL" id="NAJL01000027">
    <property type="protein sequence ID" value="TKA26594.1"/>
    <property type="molecule type" value="Genomic_DNA"/>
</dbReference>
<dbReference type="OrthoDB" id="276546at2759"/>
<dbReference type="AlphaFoldDB" id="A0A4U0TWC5"/>
<proteinExistence type="predicted"/>
<dbReference type="InterPro" id="IPR001155">
    <property type="entry name" value="OxRdtase_FMN_N"/>
</dbReference>
<name>A0A4U0TWC5_9PEZI</name>
<dbReference type="Proteomes" id="UP000308549">
    <property type="component" value="Unassembled WGS sequence"/>
</dbReference>
<dbReference type="GO" id="GO:0010181">
    <property type="term" value="F:FMN binding"/>
    <property type="evidence" value="ECO:0007669"/>
    <property type="project" value="InterPro"/>
</dbReference>
<evidence type="ECO:0000313" key="3">
    <source>
        <dbReference type="Proteomes" id="UP000308549"/>
    </source>
</evidence>
<reference evidence="2 3" key="1">
    <citation type="submission" date="2017-03" db="EMBL/GenBank/DDBJ databases">
        <title>Genomes of endolithic fungi from Antarctica.</title>
        <authorList>
            <person name="Coleine C."/>
            <person name="Masonjones S."/>
            <person name="Stajich J.E."/>
        </authorList>
    </citation>
    <scope>NUCLEOTIDE SEQUENCE [LARGE SCALE GENOMIC DNA]</scope>
    <source>
        <strain evidence="2 3">CCFEE 6315</strain>
    </source>
</reference>
<dbReference type="Pfam" id="PF00724">
    <property type="entry name" value="Oxidored_FMN"/>
    <property type="match status" value="1"/>
</dbReference>
<organism evidence="2 3">
    <name type="scientific">Salinomyces thailandicus</name>
    <dbReference type="NCBI Taxonomy" id="706561"/>
    <lineage>
        <taxon>Eukaryota</taxon>
        <taxon>Fungi</taxon>
        <taxon>Dikarya</taxon>
        <taxon>Ascomycota</taxon>
        <taxon>Pezizomycotina</taxon>
        <taxon>Dothideomycetes</taxon>
        <taxon>Dothideomycetidae</taxon>
        <taxon>Mycosphaerellales</taxon>
        <taxon>Teratosphaeriaceae</taxon>
        <taxon>Salinomyces</taxon>
    </lineage>
</organism>
<comment type="caution">
    <text evidence="2">The sequence shown here is derived from an EMBL/GenBank/DDBJ whole genome shotgun (WGS) entry which is preliminary data.</text>
</comment>
<dbReference type="GO" id="GO:0003959">
    <property type="term" value="F:NADPH dehydrogenase activity"/>
    <property type="evidence" value="ECO:0007669"/>
    <property type="project" value="TreeGrafter"/>
</dbReference>
<sequence>MPVPEEMSEENIWTTIGEYADAARNAIEAGFDGVEIHGANGYLPDQFLQDNCNQRQDGWGGSVEKRCRFHLEATKAVVAAVGAEKTAIRLSPWSDFLDMLMDDPVPTFTHLVSELKKLKLGYLSLIEARIRGNDDTDVAADRDVDFLVRSWDNTSPVLIAGGCTSDSARKTVDDKYPGYDIGIIFGRHFVSNPDLVFRVREAVDMRKYDRSVFYTPKLAKGYTDYPYSQQFSDVCSRQVSEPVRLQE</sequence>
<keyword evidence="3" id="KW-1185">Reference proteome</keyword>
<dbReference type="Gene3D" id="3.20.20.70">
    <property type="entry name" value="Aldolase class I"/>
    <property type="match status" value="1"/>
</dbReference>
<evidence type="ECO:0000259" key="1">
    <source>
        <dbReference type="Pfam" id="PF00724"/>
    </source>
</evidence>
<dbReference type="InterPro" id="IPR013785">
    <property type="entry name" value="Aldolase_TIM"/>
</dbReference>